<evidence type="ECO:0000313" key="3">
    <source>
        <dbReference type="Proteomes" id="UP000602510"/>
    </source>
</evidence>
<feature type="compositionally biased region" description="Basic and acidic residues" evidence="1">
    <location>
        <begin position="33"/>
        <end position="51"/>
    </location>
</feature>
<gene>
    <name evidence="2" type="ORF">GN244_ATG13288</name>
</gene>
<comment type="caution">
    <text evidence="2">The sequence shown here is derived from an EMBL/GenBank/DDBJ whole genome shotgun (WGS) entry which is preliminary data.</text>
</comment>
<sequence>MDSDNTRASSGACVEEDVKTDVASEGSRYSEISTKKQNDENGEETTKRDAQTAESDNLSALVLRMQADADGRDTERAQRYVDTVRPSIAATRFVRTERERELREYGEVRRTSRAMGLGTGEGARVGQTGESTTSQREKSCRYDPNGQA</sequence>
<evidence type="ECO:0000256" key="1">
    <source>
        <dbReference type="SAM" id="MobiDB-lite"/>
    </source>
</evidence>
<organism evidence="2 3">
    <name type="scientific">Phytophthora infestans</name>
    <name type="common">Potato late blight agent</name>
    <name type="synonym">Botrytis infestans</name>
    <dbReference type="NCBI Taxonomy" id="4787"/>
    <lineage>
        <taxon>Eukaryota</taxon>
        <taxon>Sar</taxon>
        <taxon>Stramenopiles</taxon>
        <taxon>Oomycota</taxon>
        <taxon>Peronosporomycetes</taxon>
        <taxon>Peronosporales</taxon>
        <taxon>Peronosporaceae</taxon>
        <taxon>Phytophthora</taxon>
    </lineage>
</organism>
<accession>A0A833T6W8</accession>
<reference evidence="2" key="1">
    <citation type="submission" date="2020-04" db="EMBL/GenBank/DDBJ databases">
        <title>Hybrid Assembly of Korean Phytophthora infestans isolates.</title>
        <authorList>
            <person name="Prokchorchik M."/>
            <person name="Lee Y."/>
            <person name="Seo J."/>
            <person name="Cho J.-H."/>
            <person name="Park Y.-E."/>
            <person name="Jang D.-C."/>
            <person name="Im J.-S."/>
            <person name="Choi J.-G."/>
            <person name="Park H.-J."/>
            <person name="Lee G.-B."/>
            <person name="Lee Y.-G."/>
            <person name="Hong S.-Y."/>
            <person name="Cho K."/>
            <person name="Sohn K.H."/>
        </authorList>
    </citation>
    <scope>NUCLEOTIDE SEQUENCE</scope>
    <source>
        <strain evidence="2">KR_1_A1</strain>
    </source>
</reference>
<evidence type="ECO:0000313" key="2">
    <source>
        <dbReference type="EMBL" id="KAF4034751.1"/>
    </source>
</evidence>
<name>A0A833T6W8_PHYIN</name>
<proteinExistence type="predicted"/>
<keyword evidence="3" id="KW-1185">Reference proteome</keyword>
<dbReference type="Proteomes" id="UP000602510">
    <property type="component" value="Unassembled WGS sequence"/>
</dbReference>
<protein>
    <submittedName>
        <fullName evidence="2">Uncharacterized protein</fullName>
    </submittedName>
</protein>
<dbReference type="AlphaFoldDB" id="A0A833T6W8"/>
<feature type="region of interest" description="Disordered" evidence="1">
    <location>
        <begin position="106"/>
        <end position="148"/>
    </location>
</feature>
<feature type="region of interest" description="Disordered" evidence="1">
    <location>
        <begin position="1"/>
        <end position="60"/>
    </location>
</feature>
<dbReference type="EMBL" id="WSZM01000351">
    <property type="protein sequence ID" value="KAF4034751.1"/>
    <property type="molecule type" value="Genomic_DNA"/>
</dbReference>